<dbReference type="Gene3D" id="3.30.870.10">
    <property type="entry name" value="Endonuclease Chain A"/>
    <property type="match status" value="2"/>
</dbReference>
<comment type="function">
    <text evidence="1">Catalyzes the phosphatidyl group transfer from one phosphatidylglycerol molecule to another to form cardiolipin (CL) (diphosphatidylglycerol) and glycerol.</text>
</comment>
<feature type="active site" evidence="1">
    <location>
        <position position="142"/>
    </location>
</feature>
<feature type="active site" evidence="1">
    <location>
        <position position="348"/>
    </location>
</feature>
<comment type="caution">
    <text evidence="3">The sequence shown here is derived from an EMBL/GenBank/DDBJ whole genome shotgun (WGS) entry which is preliminary data.</text>
</comment>
<dbReference type="SUPFAM" id="SSF56024">
    <property type="entry name" value="Phospholipase D/nuclease"/>
    <property type="match status" value="2"/>
</dbReference>
<dbReference type="PROSITE" id="PS50035">
    <property type="entry name" value="PLD"/>
    <property type="match status" value="2"/>
</dbReference>
<dbReference type="InterPro" id="IPR001736">
    <property type="entry name" value="PLipase_D/transphosphatidylase"/>
</dbReference>
<dbReference type="InterPro" id="IPR025202">
    <property type="entry name" value="PLD-like_dom"/>
</dbReference>
<keyword evidence="1" id="KW-1208">Phospholipid metabolism</keyword>
<feature type="active site" evidence="1">
    <location>
        <position position="353"/>
    </location>
</feature>
<evidence type="ECO:0000313" key="4">
    <source>
        <dbReference type="Proteomes" id="UP000238605"/>
    </source>
</evidence>
<reference evidence="3 4" key="1">
    <citation type="submission" date="2018-02" db="EMBL/GenBank/DDBJ databases">
        <title>Reclassifiation of [Polyangium] brachysporum DSM 7029 as Guopingzhaonella breviflexa gen. nov., sp. nov., a member of the family Comamonadaceae.</title>
        <authorList>
            <person name="Tang B."/>
        </authorList>
    </citation>
    <scope>NUCLEOTIDE SEQUENCE [LARGE SCALE GENOMIC DNA]</scope>
    <source>
        <strain evidence="3 4">BCRC 80649</strain>
    </source>
</reference>
<dbReference type="EC" id="2.7.8.-" evidence="1"/>
<dbReference type="GO" id="GO:0032049">
    <property type="term" value="P:cardiolipin biosynthetic process"/>
    <property type="evidence" value="ECO:0007669"/>
    <property type="project" value="InterPro"/>
</dbReference>
<feature type="active site" evidence="1">
    <location>
        <position position="147"/>
    </location>
</feature>
<dbReference type="EMBL" id="PSNX01000013">
    <property type="protein sequence ID" value="PPE65542.1"/>
    <property type="molecule type" value="Genomic_DNA"/>
</dbReference>
<proteinExistence type="inferred from homology"/>
<feature type="domain" description="PLD phosphodiesterase" evidence="2">
    <location>
        <begin position="341"/>
        <end position="368"/>
    </location>
</feature>
<comment type="subcellular location">
    <subcellularLocation>
        <location evidence="1">Cell membrane</location>
        <topology evidence="1">Peripheral membrane protein</topology>
    </subcellularLocation>
</comment>
<dbReference type="InterPro" id="IPR030872">
    <property type="entry name" value="Cardiolipin_synth_ClsB"/>
</dbReference>
<accession>A0A2S5SS30</accession>
<evidence type="ECO:0000256" key="1">
    <source>
        <dbReference type="HAMAP-Rule" id="MF_01917"/>
    </source>
</evidence>
<dbReference type="CDD" id="cd09110">
    <property type="entry name" value="PLDc_CLS_1"/>
    <property type="match status" value="1"/>
</dbReference>
<keyword evidence="1" id="KW-0808">Transferase</keyword>
<name>A0A2S5SS30_9BURK</name>
<dbReference type="GO" id="GO:0005886">
    <property type="term" value="C:plasma membrane"/>
    <property type="evidence" value="ECO:0007669"/>
    <property type="project" value="UniProtKB-SubCell"/>
</dbReference>
<feature type="active site" evidence="1">
    <location>
        <position position="346"/>
    </location>
</feature>
<feature type="domain" description="PLD phosphodiesterase" evidence="2">
    <location>
        <begin position="135"/>
        <end position="162"/>
    </location>
</feature>
<gene>
    <name evidence="1" type="primary">clsB</name>
    <name evidence="3" type="ORF">C1704_14035</name>
</gene>
<organism evidence="3 4">
    <name type="scientific">Caldimonas caldifontis</name>
    <dbReference type="NCBI Taxonomy" id="1452508"/>
    <lineage>
        <taxon>Bacteria</taxon>
        <taxon>Pseudomonadati</taxon>
        <taxon>Pseudomonadota</taxon>
        <taxon>Betaproteobacteria</taxon>
        <taxon>Burkholderiales</taxon>
        <taxon>Sphaerotilaceae</taxon>
        <taxon>Caldimonas</taxon>
    </lineage>
</organism>
<evidence type="ECO:0000259" key="2">
    <source>
        <dbReference type="PROSITE" id="PS50035"/>
    </source>
</evidence>
<feature type="active site" evidence="1">
    <location>
        <position position="140"/>
    </location>
</feature>
<dbReference type="OrthoDB" id="9762009at2"/>
<dbReference type="PANTHER" id="PTHR21248:SF22">
    <property type="entry name" value="PHOSPHOLIPASE D"/>
    <property type="match status" value="1"/>
</dbReference>
<dbReference type="PANTHER" id="PTHR21248">
    <property type="entry name" value="CARDIOLIPIN SYNTHASE"/>
    <property type="match status" value="1"/>
</dbReference>
<dbReference type="HAMAP" id="MF_01917">
    <property type="entry name" value="Cardiolipin_synth_ClsB"/>
    <property type="match status" value="1"/>
</dbReference>
<dbReference type="NCBIfam" id="NF008427">
    <property type="entry name" value="PRK11263.1"/>
    <property type="match status" value="1"/>
</dbReference>
<evidence type="ECO:0000313" key="3">
    <source>
        <dbReference type="EMBL" id="PPE65542.1"/>
    </source>
</evidence>
<comment type="similarity">
    <text evidence="1">Belongs to the phospholipase D family. Cardiolipin synthase subfamily. ClsB sub-subfamily.</text>
</comment>
<dbReference type="RefSeq" id="WP_104303365.1">
    <property type="nucleotide sequence ID" value="NZ_PSNX01000013.1"/>
</dbReference>
<keyword evidence="1" id="KW-0443">Lipid metabolism</keyword>
<keyword evidence="1" id="KW-0594">Phospholipid biosynthesis</keyword>
<sequence length="438" mass="49754">MAARPDNLMAEPVSEDDTHALAWYAQSRPLFTGSNQVRLLRGGDQLFPAMQEAIERARHRVWLATYIFHDDIAGQDMAAALARAAQRGVRVSVVIDGFGSGPSLARIGPRLRDSGVRLTVFRPLAGWRSWLQPGQLRRLHQKLCVVDADVGFVGGINIIDDRLDIHHGWSDWPRLDYAVEVRGPIVAPMEQTVRALWMRSHLGRDWRDELVELARSSYPMARARRLLRRLRTTRWQVVERALHDPHPMRVAFVVRDNLKQRRTIERAYIEAIRGARQRVDLVSPYFYPGRAFRRALRHAAQRGVQVRLLLQGKVDYRMAALAAQALYDEMLAHGIRIFEYTPAFLHAKVAVVDDDWATVGSSNIDPLSLLVNLEGNVIVRDAGFVAGLADEIEQAMAVSREVTRETLGLPAWRRYLRRGLVAWMARLFMRVAGATGRY</sequence>
<keyword evidence="1" id="KW-0472">Membrane</keyword>
<dbReference type="AlphaFoldDB" id="A0A2S5SS30"/>
<dbReference type="CDD" id="cd09159">
    <property type="entry name" value="PLDc_ybhO_like_2"/>
    <property type="match status" value="1"/>
</dbReference>
<comment type="catalytic activity">
    <reaction evidence="1">
        <text>2 a 1,2-diacyl-sn-glycero-3-phospho-(1'-sn-glycerol) = a cardiolipin + glycerol</text>
        <dbReference type="Rhea" id="RHEA:31451"/>
        <dbReference type="ChEBI" id="CHEBI:17754"/>
        <dbReference type="ChEBI" id="CHEBI:62237"/>
        <dbReference type="ChEBI" id="CHEBI:64716"/>
    </reaction>
</comment>
<keyword evidence="1" id="KW-0444">Lipid biosynthesis</keyword>
<keyword evidence="1" id="KW-1003">Cell membrane</keyword>
<dbReference type="GO" id="GO:0008808">
    <property type="term" value="F:cardiolipin synthase activity"/>
    <property type="evidence" value="ECO:0007669"/>
    <property type="project" value="InterPro"/>
</dbReference>
<dbReference type="Proteomes" id="UP000238605">
    <property type="component" value="Unassembled WGS sequence"/>
</dbReference>
<protein>
    <recommendedName>
        <fullName evidence="1">Cardiolipin synthase B</fullName>
        <shortName evidence="1">CL synthase</shortName>
        <ecNumber evidence="1">2.7.8.-</ecNumber>
    </recommendedName>
</protein>
<dbReference type="SMART" id="SM00155">
    <property type="entry name" value="PLDc"/>
    <property type="match status" value="2"/>
</dbReference>
<keyword evidence="4" id="KW-1185">Reference proteome</keyword>
<dbReference type="Pfam" id="PF13091">
    <property type="entry name" value="PLDc_2"/>
    <property type="match status" value="2"/>
</dbReference>